<evidence type="ECO:0000313" key="2">
    <source>
        <dbReference type="EMBL" id="RRT65185.1"/>
    </source>
</evidence>
<dbReference type="Proteomes" id="UP000287651">
    <property type="component" value="Unassembled WGS sequence"/>
</dbReference>
<feature type="region of interest" description="Disordered" evidence="1">
    <location>
        <begin position="147"/>
        <end position="173"/>
    </location>
</feature>
<dbReference type="EMBL" id="AMZH03005902">
    <property type="protein sequence ID" value="RRT65185.1"/>
    <property type="molecule type" value="Genomic_DNA"/>
</dbReference>
<sequence>MLDTITGEDNHQNMQSARFRTIQFTIQLIQSCGVTFCDLTSFCRQYSTSVQQFSSFTTSAGHPGLGTMADMDDVTTTRPTPLSLAARSTLSVPFTAGSSNSLCPKRKRNKQINQEGFEWLREGTGWGDLKGRRGIDLGILDAVDGAGRGEVKDTGGAPDRSEEGGRVEEVDFEEVESLGGAIEGSKVRRLSLVP</sequence>
<organism evidence="2 3">
    <name type="scientific">Ensete ventricosum</name>
    <name type="common">Abyssinian banana</name>
    <name type="synonym">Musa ensete</name>
    <dbReference type="NCBI Taxonomy" id="4639"/>
    <lineage>
        <taxon>Eukaryota</taxon>
        <taxon>Viridiplantae</taxon>
        <taxon>Streptophyta</taxon>
        <taxon>Embryophyta</taxon>
        <taxon>Tracheophyta</taxon>
        <taxon>Spermatophyta</taxon>
        <taxon>Magnoliopsida</taxon>
        <taxon>Liliopsida</taxon>
        <taxon>Zingiberales</taxon>
        <taxon>Musaceae</taxon>
        <taxon>Ensete</taxon>
    </lineage>
</organism>
<feature type="compositionally biased region" description="Basic and acidic residues" evidence="1">
    <location>
        <begin position="147"/>
        <end position="169"/>
    </location>
</feature>
<evidence type="ECO:0000313" key="3">
    <source>
        <dbReference type="Proteomes" id="UP000287651"/>
    </source>
</evidence>
<dbReference type="AlphaFoldDB" id="A0A426ZMN1"/>
<reference evidence="3" key="1">
    <citation type="journal article" date="2014" name="Agronomy (Basel)">
        <title>A Draft Genome Sequence for Ensete ventricosum, the Drought-Tolerant Tree Against Hunger.</title>
        <authorList>
            <person name="Harrison J."/>
            <person name="Moore K.A."/>
            <person name="Paszkiewicz K."/>
            <person name="Jones T."/>
            <person name="Grant M."/>
            <person name="Ambacheew D."/>
            <person name="Muzemil S."/>
            <person name="Studholme D.J."/>
        </authorList>
    </citation>
    <scope>NUCLEOTIDE SEQUENCE [LARGE SCALE GENOMIC DNA]</scope>
</reference>
<comment type="caution">
    <text evidence="2">The sequence shown here is derived from an EMBL/GenBank/DDBJ whole genome shotgun (WGS) entry which is preliminary data.</text>
</comment>
<proteinExistence type="predicted"/>
<name>A0A426ZMN1_ENSVE</name>
<protein>
    <submittedName>
        <fullName evidence="2">Uncharacterized protein</fullName>
    </submittedName>
</protein>
<gene>
    <name evidence="2" type="ORF">B296_00013563</name>
</gene>
<evidence type="ECO:0000256" key="1">
    <source>
        <dbReference type="SAM" id="MobiDB-lite"/>
    </source>
</evidence>
<accession>A0A426ZMN1</accession>